<feature type="transmembrane region" description="Helical" evidence="1">
    <location>
        <begin position="63"/>
        <end position="83"/>
    </location>
</feature>
<sequence>MQGLFAAFIILDEQDEDILTYVSITPLSKDGYLMYRLGAPVVINSLLTIVALSIAGYHDVITWSFLPIILLLALKAPLVALFVAGMAKNKVEGLAVSKVASILLLVPFAFYFVDGGWKYFAGILPPFWTVAAFFYSLQSAYLQYWLHMAVAVLTHIILIYLLYSRFKRIV</sequence>
<keyword evidence="3" id="KW-1185">Reference proteome</keyword>
<comment type="caution">
    <text evidence="2">The sequence shown here is derived from an EMBL/GenBank/DDBJ whole genome shotgun (WGS) entry which is preliminary data.</text>
</comment>
<evidence type="ECO:0008006" key="4">
    <source>
        <dbReference type="Google" id="ProtNLM"/>
    </source>
</evidence>
<feature type="transmembrane region" description="Helical" evidence="1">
    <location>
        <begin position="144"/>
        <end position="163"/>
    </location>
</feature>
<keyword evidence="1" id="KW-1133">Transmembrane helix</keyword>
<feature type="transmembrane region" description="Helical" evidence="1">
    <location>
        <begin position="95"/>
        <end position="113"/>
    </location>
</feature>
<evidence type="ECO:0000256" key="1">
    <source>
        <dbReference type="SAM" id="Phobius"/>
    </source>
</evidence>
<keyword evidence="1" id="KW-0472">Membrane</keyword>
<organism evidence="2 3">
    <name type="scientific">Robertmurraya mangrovi</name>
    <dbReference type="NCBI Taxonomy" id="3098077"/>
    <lineage>
        <taxon>Bacteria</taxon>
        <taxon>Bacillati</taxon>
        <taxon>Bacillota</taxon>
        <taxon>Bacilli</taxon>
        <taxon>Bacillales</taxon>
        <taxon>Bacillaceae</taxon>
        <taxon>Robertmurraya</taxon>
    </lineage>
</organism>
<gene>
    <name evidence="2" type="ORF">SM124_08185</name>
</gene>
<accession>A0ABU5IX29</accession>
<name>A0ABU5IX29_9BACI</name>
<feature type="transmembrane region" description="Helical" evidence="1">
    <location>
        <begin position="37"/>
        <end position="57"/>
    </location>
</feature>
<proteinExistence type="predicted"/>
<evidence type="ECO:0000313" key="3">
    <source>
        <dbReference type="Proteomes" id="UP001290455"/>
    </source>
</evidence>
<evidence type="ECO:0000313" key="2">
    <source>
        <dbReference type="EMBL" id="MDZ5471723.1"/>
    </source>
</evidence>
<keyword evidence="1" id="KW-0812">Transmembrane</keyword>
<reference evidence="2 3" key="1">
    <citation type="submission" date="2023-11" db="EMBL/GenBank/DDBJ databases">
        <title>Bacillus jintuensis, isolated from a mudflat on the Beibu Gulf coast.</title>
        <authorList>
            <person name="Li M."/>
        </authorList>
    </citation>
    <scope>NUCLEOTIDE SEQUENCE [LARGE SCALE GENOMIC DNA]</scope>
    <source>
        <strain evidence="2 3">31A1R</strain>
    </source>
</reference>
<protein>
    <recommendedName>
        <fullName evidence="4">Fluoroquinolone transport system permease protein</fullName>
    </recommendedName>
</protein>
<dbReference type="EMBL" id="JAXOFX010000004">
    <property type="protein sequence ID" value="MDZ5471723.1"/>
    <property type="molecule type" value="Genomic_DNA"/>
</dbReference>
<dbReference type="Proteomes" id="UP001290455">
    <property type="component" value="Unassembled WGS sequence"/>
</dbReference>